<evidence type="ECO:0000256" key="1">
    <source>
        <dbReference type="ARBA" id="ARBA00004141"/>
    </source>
</evidence>
<proteinExistence type="inferred from homology"/>
<sequence length="65" mass="7282">MTPPWLPAVGFTILPSVGSTIGQIGTDEQMKTWFVTLRKPRWTPPNWVFPPVWATLNTSADTDLI</sequence>
<dbReference type="EMBL" id="CAUEEQ010058953">
    <property type="protein sequence ID" value="CAJ0964012.1"/>
    <property type="molecule type" value="Genomic_DNA"/>
</dbReference>
<organism evidence="6 7">
    <name type="scientific">Ranitomeya imitator</name>
    <name type="common">mimic poison frog</name>
    <dbReference type="NCBI Taxonomy" id="111125"/>
    <lineage>
        <taxon>Eukaryota</taxon>
        <taxon>Metazoa</taxon>
        <taxon>Chordata</taxon>
        <taxon>Craniata</taxon>
        <taxon>Vertebrata</taxon>
        <taxon>Euteleostomi</taxon>
        <taxon>Amphibia</taxon>
        <taxon>Batrachia</taxon>
        <taxon>Anura</taxon>
        <taxon>Neobatrachia</taxon>
        <taxon>Hyloidea</taxon>
        <taxon>Dendrobatidae</taxon>
        <taxon>Dendrobatinae</taxon>
        <taxon>Ranitomeya</taxon>
    </lineage>
</organism>
<keyword evidence="4" id="KW-1133">Transmembrane helix</keyword>
<dbReference type="PANTHER" id="PTHR10057">
    <property type="entry name" value="PERIPHERAL-TYPE BENZODIAZEPINE RECEPTOR"/>
    <property type="match status" value="1"/>
</dbReference>
<comment type="similarity">
    <text evidence="2">Belongs to the TspO/BZRP family.</text>
</comment>
<keyword evidence="3" id="KW-0812">Transmembrane</keyword>
<reference evidence="6" key="1">
    <citation type="submission" date="2023-07" db="EMBL/GenBank/DDBJ databases">
        <authorList>
            <person name="Stuckert A."/>
        </authorList>
    </citation>
    <scope>NUCLEOTIDE SEQUENCE</scope>
</reference>
<evidence type="ECO:0000313" key="6">
    <source>
        <dbReference type="EMBL" id="CAJ0964012.1"/>
    </source>
</evidence>
<dbReference type="Proteomes" id="UP001176940">
    <property type="component" value="Unassembled WGS sequence"/>
</dbReference>
<evidence type="ECO:0000313" key="7">
    <source>
        <dbReference type="Proteomes" id="UP001176940"/>
    </source>
</evidence>
<accession>A0ABN9MBD7</accession>
<dbReference type="InterPro" id="IPR004307">
    <property type="entry name" value="TspO_MBR"/>
</dbReference>
<name>A0ABN9MBD7_9NEOB</name>
<dbReference type="Pfam" id="PF03073">
    <property type="entry name" value="TspO_MBR"/>
    <property type="match status" value="1"/>
</dbReference>
<dbReference type="InterPro" id="IPR038330">
    <property type="entry name" value="TspO/MBR-related_sf"/>
</dbReference>
<dbReference type="Gene3D" id="1.20.1260.100">
    <property type="entry name" value="TspO/MBR protein"/>
    <property type="match status" value="1"/>
</dbReference>
<gene>
    <name evidence="6" type="ORF">RIMI_LOCUS18910998</name>
</gene>
<evidence type="ECO:0000256" key="5">
    <source>
        <dbReference type="ARBA" id="ARBA00023136"/>
    </source>
</evidence>
<evidence type="ECO:0000256" key="4">
    <source>
        <dbReference type="ARBA" id="ARBA00022989"/>
    </source>
</evidence>
<evidence type="ECO:0000256" key="3">
    <source>
        <dbReference type="ARBA" id="ARBA00022692"/>
    </source>
</evidence>
<evidence type="ECO:0000256" key="2">
    <source>
        <dbReference type="ARBA" id="ARBA00007524"/>
    </source>
</evidence>
<protein>
    <submittedName>
        <fullName evidence="6">Uncharacterized protein</fullName>
    </submittedName>
</protein>
<comment type="subcellular location">
    <subcellularLocation>
        <location evidence="1">Membrane</location>
        <topology evidence="1">Multi-pass membrane protein</topology>
    </subcellularLocation>
</comment>
<keyword evidence="5" id="KW-0472">Membrane</keyword>
<comment type="caution">
    <text evidence="6">The sequence shown here is derived from an EMBL/GenBank/DDBJ whole genome shotgun (WGS) entry which is preliminary data.</text>
</comment>
<keyword evidence="7" id="KW-1185">Reference proteome</keyword>
<dbReference type="PANTHER" id="PTHR10057:SF0">
    <property type="entry name" value="TRANSLOCATOR PROTEIN"/>
    <property type="match status" value="1"/>
</dbReference>